<name>A0ABS8VLM5_DATST</name>
<comment type="caution">
    <text evidence="1">The sequence shown here is derived from an EMBL/GenBank/DDBJ whole genome shotgun (WGS) entry which is preliminary data.</text>
</comment>
<gene>
    <name evidence="1" type="ORF">HAX54_039692</name>
</gene>
<dbReference type="EMBL" id="JACEIK010005524">
    <property type="protein sequence ID" value="MCE0481713.1"/>
    <property type="molecule type" value="Genomic_DNA"/>
</dbReference>
<reference evidence="1 2" key="1">
    <citation type="journal article" date="2021" name="BMC Genomics">
        <title>Datura genome reveals duplications of psychoactive alkaloid biosynthetic genes and high mutation rate following tissue culture.</title>
        <authorList>
            <person name="Rajewski A."/>
            <person name="Carter-House D."/>
            <person name="Stajich J."/>
            <person name="Litt A."/>
        </authorList>
    </citation>
    <scope>NUCLEOTIDE SEQUENCE [LARGE SCALE GENOMIC DNA]</scope>
    <source>
        <strain evidence="1">AR-01</strain>
    </source>
</reference>
<accession>A0ABS8VLM5</accession>
<feature type="non-terminal residue" evidence="1">
    <location>
        <position position="58"/>
    </location>
</feature>
<organism evidence="1 2">
    <name type="scientific">Datura stramonium</name>
    <name type="common">Jimsonweed</name>
    <name type="synonym">Common thornapple</name>
    <dbReference type="NCBI Taxonomy" id="4076"/>
    <lineage>
        <taxon>Eukaryota</taxon>
        <taxon>Viridiplantae</taxon>
        <taxon>Streptophyta</taxon>
        <taxon>Embryophyta</taxon>
        <taxon>Tracheophyta</taxon>
        <taxon>Spermatophyta</taxon>
        <taxon>Magnoliopsida</taxon>
        <taxon>eudicotyledons</taxon>
        <taxon>Gunneridae</taxon>
        <taxon>Pentapetalae</taxon>
        <taxon>asterids</taxon>
        <taxon>lamiids</taxon>
        <taxon>Solanales</taxon>
        <taxon>Solanaceae</taxon>
        <taxon>Solanoideae</taxon>
        <taxon>Datureae</taxon>
        <taxon>Datura</taxon>
    </lineage>
</organism>
<evidence type="ECO:0000313" key="1">
    <source>
        <dbReference type="EMBL" id="MCE0481713.1"/>
    </source>
</evidence>
<protein>
    <submittedName>
        <fullName evidence="1">Uncharacterized protein</fullName>
    </submittedName>
</protein>
<proteinExistence type="predicted"/>
<evidence type="ECO:0000313" key="2">
    <source>
        <dbReference type="Proteomes" id="UP000823775"/>
    </source>
</evidence>
<dbReference type="Proteomes" id="UP000823775">
    <property type="component" value="Unassembled WGS sequence"/>
</dbReference>
<sequence length="58" mass="6838">MCDLVQICVSGSVCSLIWRWEERRAEICCLQSLSPISVFYLTVWKLAKKLKKYWQNIA</sequence>
<keyword evidence="2" id="KW-1185">Reference proteome</keyword>